<feature type="region of interest" description="Disordered" evidence="2">
    <location>
        <begin position="436"/>
        <end position="470"/>
    </location>
</feature>
<evidence type="ECO:0000256" key="2">
    <source>
        <dbReference type="SAM" id="MobiDB-lite"/>
    </source>
</evidence>
<feature type="chain" id="PRO_5035228710" description="Receptor ligand binding region domain-containing protein" evidence="4">
    <location>
        <begin position="25"/>
        <end position="675"/>
    </location>
</feature>
<keyword evidence="3" id="KW-0472">Membrane</keyword>
<feature type="transmembrane region" description="Helical" evidence="3">
    <location>
        <begin position="576"/>
        <end position="598"/>
    </location>
</feature>
<gene>
    <name evidence="6" type="ORF">AFUS01_LOCUS18078</name>
</gene>
<evidence type="ECO:0000313" key="6">
    <source>
        <dbReference type="EMBL" id="CAG7729358.1"/>
    </source>
</evidence>
<dbReference type="EMBL" id="CAJVCH010177209">
    <property type="protein sequence ID" value="CAG7729358.1"/>
    <property type="molecule type" value="Genomic_DNA"/>
</dbReference>
<evidence type="ECO:0000259" key="5">
    <source>
        <dbReference type="Pfam" id="PF01094"/>
    </source>
</evidence>
<organism evidence="6 7">
    <name type="scientific">Allacma fusca</name>
    <dbReference type="NCBI Taxonomy" id="39272"/>
    <lineage>
        <taxon>Eukaryota</taxon>
        <taxon>Metazoa</taxon>
        <taxon>Ecdysozoa</taxon>
        <taxon>Arthropoda</taxon>
        <taxon>Hexapoda</taxon>
        <taxon>Collembola</taxon>
        <taxon>Symphypleona</taxon>
        <taxon>Sminthuridae</taxon>
        <taxon>Allacma</taxon>
    </lineage>
</organism>
<feature type="compositionally biased region" description="Basic residues" evidence="2">
    <location>
        <begin position="460"/>
        <end position="469"/>
    </location>
</feature>
<dbReference type="InterPro" id="IPR001828">
    <property type="entry name" value="ANF_lig-bd_rcpt"/>
</dbReference>
<dbReference type="Proteomes" id="UP000708208">
    <property type="component" value="Unassembled WGS sequence"/>
</dbReference>
<keyword evidence="3" id="KW-1133">Transmembrane helix</keyword>
<dbReference type="Pfam" id="PF01094">
    <property type="entry name" value="ANF_receptor"/>
    <property type="match status" value="1"/>
</dbReference>
<sequence>MGIWMPFKLLSICFCLLFCPLMETNEIHRRVGRSSEPIRLNLTVGYMTGSTRKAGDQEYSRPGLTISGALTLALSDLKAGKFFDSITVYENGSKFKREVHGSRKSTEVDIGFILEIAETYGSEVTSVRQVANLWRKNVSVIIGPQESCLHEAMLASSFNIPMISYFCTDEETSDKKRFPTFTRTRPPDAAISRAVASLLLKYGWTSSLTLIYSESSDDQRFKRVAKSLSILLQKQNMTTRKEIPYRGPYYRGTVDNPFDSIVAQTKDKTRIYLVISEYFEHLGFVLALEKHKLLDKGEYLVIGVSIDDYEEEEWNPTRYFKCLLCDEKDKVDPGIFRSYIGIVASPPRNFTEFSHRVNDFMEKEPFEFPNPLKSIGGYKKIRIEAAYLYDAVVLYAQALRTIIQEYLSQQSSLVSGSKPENNNDFSSMTPFSGSHSSFGIDGHSPPHVQWHSRSNTTKSHNAHSRRSHGKKDLLVRLLDGEEISQRLRNISYRSATGHESEMDERGDAKGNFTLVSLKNRNGEYGLYPVGFFRQSHDLPELQLTEEIQWVAGSPPVSEPACGFSGEKCKQDHNHNAIIVSSILMVLTMLAASGGYLIFRHWRLSRDMDTLLWRIDKRDIHWENGQFFPINRGSQASLAKFSTVFAPLVTYRERIFAAKAMDTDVLDSNMKHQLKL</sequence>
<dbReference type="AlphaFoldDB" id="A0A8J2K480"/>
<protein>
    <recommendedName>
        <fullName evidence="5">Receptor ligand binding region domain-containing protein</fullName>
    </recommendedName>
</protein>
<keyword evidence="7" id="KW-1185">Reference proteome</keyword>
<dbReference type="OrthoDB" id="1890790at2759"/>
<proteinExistence type="predicted"/>
<keyword evidence="3" id="KW-0812">Transmembrane</keyword>
<feature type="domain" description="Receptor ligand binding region" evidence="5">
    <location>
        <begin position="114"/>
        <end position="518"/>
    </location>
</feature>
<evidence type="ECO:0000313" key="7">
    <source>
        <dbReference type="Proteomes" id="UP000708208"/>
    </source>
</evidence>
<feature type="non-terminal residue" evidence="6">
    <location>
        <position position="1"/>
    </location>
</feature>
<evidence type="ECO:0000256" key="4">
    <source>
        <dbReference type="SAM" id="SignalP"/>
    </source>
</evidence>
<accession>A0A8J2K480</accession>
<dbReference type="InterPro" id="IPR050726">
    <property type="entry name" value="mGluR"/>
</dbReference>
<keyword evidence="1" id="KW-0325">Glycoprotein</keyword>
<reference evidence="6" key="1">
    <citation type="submission" date="2021-06" db="EMBL/GenBank/DDBJ databases">
        <authorList>
            <person name="Hodson N. C."/>
            <person name="Mongue J. A."/>
            <person name="Jaron S. K."/>
        </authorList>
    </citation>
    <scope>NUCLEOTIDE SEQUENCE</scope>
</reference>
<evidence type="ECO:0000256" key="1">
    <source>
        <dbReference type="ARBA" id="ARBA00023180"/>
    </source>
</evidence>
<name>A0A8J2K480_9HEXA</name>
<comment type="caution">
    <text evidence="6">The sequence shown here is derived from an EMBL/GenBank/DDBJ whole genome shotgun (WGS) entry which is preliminary data.</text>
</comment>
<dbReference type="PANTHER" id="PTHR24060">
    <property type="entry name" value="METABOTROPIC GLUTAMATE RECEPTOR"/>
    <property type="match status" value="1"/>
</dbReference>
<feature type="signal peptide" evidence="4">
    <location>
        <begin position="1"/>
        <end position="24"/>
    </location>
</feature>
<keyword evidence="4" id="KW-0732">Signal</keyword>
<evidence type="ECO:0000256" key="3">
    <source>
        <dbReference type="SAM" id="Phobius"/>
    </source>
</evidence>